<organism evidence="2 3">
    <name type="scientific">Gluconacetobacter johannae</name>
    <dbReference type="NCBI Taxonomy" id="112140"/>
    <lineage>
        <taxon>Bacteria</taxon>
        <taxon>Pseudomonadati</taxon>
        <taxon>Pseudomonadota</taxon>
        <taxon>Alphaproteobacteria</taxon>
        <taxon>Acetobacterales</taxon>
        <taxon>Acetobacteraceae</taxon>
        <taxon>Gluconacetobacter</taxon>
    </lineage>
</organism>
<sequence length="673" mass="70876">MTGLYTGDPIDSATERAQGVNLISSSLGEQMAAEFQSGMAETPTARLGRLASSYDPNGEMLTPEQANARYPGEGFKSNTADSVASSLYKARQDQAMRSSIIARGPGGVIAGIGGFGSRLLPQMFDPLNVASMFVPGLGETRAAAILGRAGIESTLATRALAGATQGMAGQALLEPTNAALDHADQNDWSMSRALIDIGIGGLFGGGLHAAGGAIADRLGAGRAASQPAEAAEAAPEAVNPIAQHMEEAGPLAHDAAMREGIAALVEDRPNIVSEGLGFQDSLLHQNEAANVSDELAGWQRQQEGLSADQDGLLNEATTTDEAASAQNDRAGASTEDLQSRADALQAEHDQLGQEAQAARDRYSRQVEDTTGDRITAIRDELAQDSLPATRRAALEDELRMVTEGGGQSAADRALEMARTLAHAGGLERRQSALAKQIRQIQSRMKRVRVAGPDAWNTPEFRAAAARIQSRQDVLHALTHRSLGRYARRIGSSASDRDLAALARAVLQATGDDRRPAIAAALDQVRRARGPRPPHYLDRVAEAYQGYLRATAGSVAETGEPEIGAAQNILNAPNQQAAAMDALRRSALADHPEVQAARQSVDQGAHGAPEADASDPARELAEARTAYEQDRAEFEASVTDEERKALAAIDTEFSTEEGDARAIEAATLCMAGRL</sequence>
<dbReference type="AlphaFoldDB" id="A0A7W4J9G2"/>
<accession>A0A7W4J9G2</accession>
<name>A0A7W4J9G2_9PROT</name>
<proteinExistence type="predicted"/>
<dbReference type="Proteomes" id="UP000561066">
    <property type="component" value="Unassembled WGS sequence"/>
</dbReference>
<protein>
    <submittedName>
        <fullName evidence="2">Uncharacterized protein</fullName>
    </submittedName>
</protein>
<reference evidence="2 3" key="1">
    <citation type="submission" date="2020-04" db="EMBL/GenBank/DDBJ databases">
        <title>Description of novel Gluconacetobacter.</title>
        <authorList>
            <person name="Sombolestani A."/>
        </authorList>
    </citation>
    <scope>NUCLEOTIDE SEQUENCE [LARGE SCALE GENOMIC DNA]</scope>
    <source>
        <strain evidence="2 3">LMG 21312</strain>
    </source>
</reference>
<keyword evidence="3" id="KW-1185">Reference proteome</keyword>
<dbReference type="EMBL" id="JABEQH010000020">
    <property type="protein sequence ID" value="MBB2177023.1"/>
    <property type="molecule type" value="Genomic_DNA"/>
</dbReference>
<evidence type="ECO:0000313" key="2">
    <source>
        <dbReference type="EMBL" id="MBB2177023.1"/>
    </source>
</evidence>
<gene>
    <name evidence="2" type="ORF">HLH21_14020</name>
</gene>
<dbReference type="RefSeq" id="WP_182944367.1">
    <property type="nucleotide sequence ID" value="NZ_JABEQH010000020.1"/>
</dbReference>
<feature type="compositionally biased region" description="Polar residues" evidence="1">
    <location>
        <begin position="318"/>
        <end position="327"/>
    </location>
</feature>
<comment type="caution">
    <text evidence="2">The sequence shown here is derived from an EMBL/GenBank/DDBJ whole genome shotgun (WGS) entry which is preliminary data.</text>
</comment>
<evidence type="ECO:0000256" key="1">
    <source>
        <dbReference type="SAM" id="MobiDB-lite"/>
    </source>
</evidence>
<evidence type="ECO:0000313" key="3">
    <source>
        <dbReference type="Proteomes" id="UP000561066"/>
    </source>
</evidence>
<feature type="region of interest" description="Disordered" evidence="1">
    <location>
        <begin position="318"/>
        <end position="340"/>
    </location>
</feature>
<feature type="region of interest" description="Disordered" evidence="1">
    <location>
        <begin position="589"/>
        <end position="638"/>
    </location>
</feature>
<feature type="compositionally biased region" description="Basic and acidic residues" evidence="1">
    <location>
        <begin position="614"/>
        <end position="638"/>
    </location>
</feature>